<dbReference type="SUPFAM" id="SSF47986">
    <property type="entry name" value="DEATH domain"/>
    <property type="match status" value="1"/>
</dbReference>
<dbReference type="GeneTree" id="ENSGT01150000288903"/>
<dbReference type="Pfam" id="PF00619">
    <property type="entry name" value="CARD"/>
    <property type="match status" value="1"/>
</dbReference>
<feature type="domain" description="CARD" evidence="1">
    <location>
        <begin position="1"/>
        <end position="59"/>
    </location>
</feature>
<organism evidence="2 3">
    <name type="scientific">Sander lucioperca</name>
    <name type="common">Pike-perch</name>
    <name type="synonym">Perca lucioperca</name>
    <dbReference type="NCBI Taxonomy" id="283035"/>
    <lineage>
        <taxon>Eukaryota</taxon>
        <taxon>Metazoa</taxon>
        <taxon>Chordata</taxon>
        <taxon>Craniata</taxon>
        <taxon>Vertebrata</taxon>
        <taxon>Euteleostomi</taxon>
        <taxon>Actinopterygii</taxon>
        <taxon>Neopterygii</taxon>
        <taxon>Teleostei</taxon>
        <taxon>Neoteleostei</taxon>
        <taxon>Acanthomorphata</taxon>
        <taxon>Eupercaria</taxon>
        <taxon>Perciformes</taxon>
        <taxon>Percoidei</taxon>
        <taxon>Percidae</taxon>
        <taxon>Luciopercinae</taxon>
        <taxon>Sander</taxon>
    </lineage>
</organism>
<dbReference type="Proteomes" id="UP000694568">
    <property type="component" value="Unplaced"/>
</dbReference>
<dbReference type="Ensembl" id="ENSSLUT00000028407.1">
    <property type="protein sequence ID" value="ENSSLUP00000027519.1"/>
    <property type="gene ID" value="ENSSLUG00000012483.1"/>
</dbReference>
<protein>
    <recommendedName>
        <fullName evidence="1">CARD domain-containing protein</fullName>
    </recommendedName>
</protein>
<proteinExistence type="predicted"/>
<reference evidence="2" key="1">
    <citation type="submission" date="2025-08" db="UniProtKB">
        <authorList>
            <consortium name="Ensembl"/>
        </authorList>
    </citation>
    <scope>IDENTIFICATION</scope>
</reference>
<dbReference type="GO" id="GO:0042981">
    <property type="term" value="P:regulation of apoptotic process"/>
    <property type="evidence" value="ECO:0007669"/>
    <property type="project" value="InterPro"/>
</dbReference>
<dbReference type="PROSITE" id="PS50209">
    <property type="entry name" value="CARD"/>
    <property type="match status" value="1"/>
</dbReference>
<dbReference type="InterPro" id="IPR011029">
    <property type="entry name" value="DEATH-like_dom_sf"/>
</dbReference>
<dbReference type="AlphaFoldDB" id="A0A8C9YNP9"/>
<dbReference type="InterPro" id="IPR001315">
    <property type="entry name" value="CARD"/>
</dbReference>
<evidence type="ECO:0000313" key="3">
    <source>
        <dbReference type="Proteomes" id="UP000694568"/>
    </source>
</evidence>
<evidence type="ECO:0000313" key="2">
    <source>
        <dbReference type="Ensembl" id="ENSSLUP00000027519.1"/>
    </source>
</evidence>
<name>A0A8C9YNP9_SANLU</name>
<evidence type="ECO:0000259" key="1">
    <source>
        <dbReference type="PROSITE" id="PS50209"/>
    </source>
</evidence>
<accession>A0A8C9YNP9</accession>
<reference evidence="2" key="2">
    <citation type="submission" date="2025-09" db="UniProtKB">
        <authorList>
            <consortium name="Ensembl"/>
        </authorList>
    </citation>
    <scope>IDENTIFICATION</scope>
</reference>
<sequence length="88" mass="9928">QTDKVFSPRVSDPVLNQLLDKLLQCDVITDEEMESVRTRGRADKARNLIDMVRRKGSKSSVLISALCSLDPVLSRELRLSEEPNCGER</sequence>
<keyword evidence="3" id="KW-1185">Reference proteome</keyword>
<dbReference type="Gene3D" id="1.10.533.10">
    <property type="entry name" value="Death Domain, Fas"/>
    <property type="match status" value="1"/>
</dbReference>